<organism evidence="2 3">
    <name type="scientific">Etheostoma spectabile</name>
    <name type="common">orangethroat darter</name>
    <dbReference type="NCBI Taxonomy" id="54343"/>
    <lineage>
        <taxon>Eukaryota</taxon>
        <taxon>Metazoa</taxon>
        <taxon>Chordata</taxon>
        <taxon>Craniata</taxon>
        <taxon>Vertebrata</taxon>
        <taxon>Euteleostomi</taxon>
        <taxon>Actinopterygii</taxon>
        <taxon>Neopterygii</taxon>
        <taxon>Teleostei</taxon>
        <taxon>Neoteleostei</taxon>
        <taxon>Acanthomorphata</taxon>
        <taxon>Eupercaria</taxon>
        <taxon>Perciformes</taxon>
        <taxon>Percoidei</taxon>
        <taxon>Percidae</taxon>
        <taxon>Etheostomatinae</taxon>
        <taxon>Etheostoma</taxon>
    </lineage>
</organism>
<feature type="region of interest" description="Disordered" evidence="1">
    <location>
        <begin position="14"/>
        <end position="58"/>
    </location>
</feature>
<dbReference type="EMBL" id="VOFY01000004">
    <property type="protein sequence ID" value="KAA8593297.1"/>
    <property type="molecule type" value="Genomic_DNA"/>
</dbReference>
<evidence type="ECO:0000256" key="1">
    <source>
        <dbReference type="SAM" id="MobiDB-lite"/>
    </source>
</evidence>
<accession>A0A5J5DIV6</accession>
<sequence>MVLALNVTKLCCRGNRGHTDSTSRDTASQKRLEKRRKPRRICTWWNTPPSSSPSWQDV</sequence>
<gene>
    <name evidence="2" type="ORF">FQN60_009413</name>
</gene>
<dbReference type="AlphaFoldDB" id="A0A5J5DIV6"/>
<protein>
    <submittedName>
        <fullName evidence="2">Uncharacterized protein</fullName>
    </submittedName>
</protein>
<reference evidence="2 3" key="1">
    <citation type="submission" date="2019-08" db="EMBL/GenBank/DDBJ databases">
        <title>A chromosome-level genome assembly, high-density linkage maps, and genome scans reveal the genomic architecture of hybrid incompatibilities underlying speciation via character displacement in darters (Percidae: Etheostominae).</title>
        <authorList>
            <person name="Moran R.L."/>
            <person name="Catchen J.M."/>
            <person name="Fuller R.C."/>
        </authorList>
    </citation>
    <scope>NUCLEOTIDE SEQUENCE [LARGE SCALE GENOMIC DNA]</scope>
    <source>
        <strain evidence="2">EspeVRDwgs_2016</strain>
        <tissue evidence="2">Muscle</tissue>
    </source>
</reference>
<feature type="compositionally biased region" description="Low complexity" evidence="1">
    <location>
        <begin position="48"/>
        <end position="58"/>
    </location>
</feature>
<proteinExistence type="predicted"/>
<keyword evidence="3" id="KW-1185">Reference proteome</keyword>
<feature type="compositionally biased region" description="Basic and acidic residues" evidence="1">
    <location>
        <begin position="17"/>
        <end position="31"/>
    </location>
</feature>
<evidence type="ECO:0000313" key="2">
    <source>
        <dbReference type="EMBL" id="KAA8593297.1"/>
    </source>
</evidence>
<comment type="caution">
    <text evidence="2">The sequence shown here is derived from an EMBL/GenBank/DDBJ whole genome shotgun (WGS) entry which is preliminary data.</text>
</comment>
<evidence type="ECO:0000313" key="3">
    <source>
        <dbReference type="Proteomes" id="UP000327493"/>
    </source>
</evidence>
<dbReference type="Proteomes" id="UP000327493">
    <property type="component" value="Chromosome 4"/>
</dbReference>
<name>A0A5J5DIV6_9PERO</name>